<feature type="domain" description="G-protein coupled receptors family 1 profile" evidence="6">
    <location>
        <begin position="37"/>
        <end position="342"/>
    </location>
</feature>
<evidence type="ECO:0000256" key="5">
    <source>
        <dbReference type="SAM" id="Phobius"/>
    </source>
</evidence>
<organism evidence="7 8">
    <name type="scientific">Adineta steineri</name>
    <dbReference type="NCBI Taxonomy" id="433720"/>
    <lineage>
        <taxon>Eukaryota</taxon>
        <taxon>Metazoa</taxon>
        <taxon>Spiralia</taxon>
        <taxon>Gnathifera</taxon>
        <taxon>Rotifera</taxon>
        <taxon>Eurotatoria</taxon>
        <taxon>Bdelloidea</taxon>
        <taxon>Adinetida</taxon>
        <taxon>Adinetidae</taxon>
        <taxon>Adineta</taxon>
    </lineage>
</organism>
<keyword evidence="3 5" id="KW-1133">Transmembrane helix</keyword>
<evidence type="ECO:0000256" key="3">
    <source>
        <dbReference type="ARBA" id="ARBA00022989"/>
    </source>
</evidence>
<evidence type="ECO:0000313" key="7">
    <source>
        <dbReference type="EMBL" id="CAF0788695.1"/>
    </source>
</evidence>
<dbReference type="AlphaFoldDB" id="A0A813RSI1"/>
<name>A0A813RSI1_9BILA</name>
<dbReference type="GO" id="GO:0016020">
    <property type="term" value="C:membrane"/>
    <property type="evidence" value="ECO:0007669"/>
    <property type="project" value="UniProtKB-SubCell"/>
</dbReference>
<evidence type="ECO:0000256" key="1">
    <source>
        <dbReference type="ARBA" id="ARBA00004370"/>
    </source>
</evidence>
<sequence length="373" mass="43229">MINNGTLTGLFPEEEISVPRQVRFWLFLILVIPSIYCSCVLLFQLFVNKKLQSQLSNHIIICLLILGLIIELIDIPLHLSFLELGIVWPSTPTLCIVWWFVDTGIYNGSVIIMAWGSIHRYLLIFHDRLFLIAKKLVMIFPPCLNSYDYTSPVCGEFPCYFDVPLLSIWDTVINSIVPTAITTIFSIIVLARVYIQKRRLNRANLWRRQLVIIFPPCSKTYKYNLPVCGEYPCYLSIPLLGIWDTVINSIIPTAIITIFSIIVLARVYIQKRHLNRANLWRRQRKMTIQLLSICILYLAANVPLNLVIFGHICGLSPHFGEDVQIYANYLCYFVTLLFPFVCLSTLSEMRKKLRWKGLLLFRQPRHIAIIHPK</sequence>
<feature type="transmembrane region" description="Helical" evidence="5">
    <location>
        <begin position="249"/>
        <end position="269"/>
    </location>
</feature>
<evidence type="ECO:0000256" key="4">
    <source>
        <dbReference type="ARBA" id="ARBA00023136"/>
    </source>
</evidence>
<reference evidence="7" key="1">
    <citation type="submission" date="2021-02" db="EMBL/GenBank/DDBJ databases">
        <authorList>
            <person name="Nowell W R."/>
        </authorList>
    </citation>
    <scope>NUCLEOTIDE SEQUENCE</scope>
</reference>
<evidence type="ECO:0000256" key="2">
    <source>
        <dbReference type="ARBA" id="ARBA00022692"/>
    </source>
</evidence>
<dbReference type="EMBL" id="CAJNOG010000026">
    <property type="protein sequence ID" value="CAF0788695.1"/>
    <property type="molecule type" value="Genomic_DNA"/>
</dbReference>
<dbReference type="PROSITE" id="PS50262">
    <property type="entry name" value="G_PROTEIN_RECEP_F1_2"/>
    <property type="match status" value="1"/>
</dbReference>
<proteinExistence type="predicted"/>
<keyword evidence="4 5" id="KW-0472">Membrane</keyword>
<feature type="transmembrane region" description="Helical" evidence="5">
    <location>
        <begin position="324"/>
        <end position="346"/>
    </location>
</feature>
<evidence type="ECO:0000259" key="6">
    <source>
        <dbReference type="PROSITE" id="PS50262"/>
    </source>
</evidence>
<feature type="transmembrane region" description="Helical" evidence="5">
    <location>
        <begin position="97"/>
        <end position="117"/>
    </location>
</feature>
<feature type="transmembrane region" description="Helical" evidence="5">
    <location>
        <begin position="172"/>
        <end position="195"/>
    </location>
</feature>
<keyword evidence="2 5" id="KW-0812">Transmembrane</keyword>
<accession>A0A813RSI1</accession>
<protein>
    <recommendedName>
        <fullName evidence="6">G-protein coupled receptors family 1 profile domain-containing protein</fullName>
    </recommendedName>
</protein>
<comment type="caution">
    <text evidence="7">The sequence shown here is derived from an EMBL/GenBank/DDBJ whole genome shotgun (WGS) entry which is preliminary data.</text>
</comment>
<evidence type="ECO:0000313" key="8">
    <source>
        <dbReference type="Proteomes" id="UP000663845"/>
    </source>
</evidence>
<dbReference type="SUPFAM" id="SSF81321">
    <property type="entry name" value="Family A G protein-coupled receptor-like"/>
    <property type="match status" value="2"/>
</dbReference>
<gene>
    <name evidence="7" type="ORF">JYZ213_LOCUS4605</name>
</gene>
<dbReference type="Gene3D" id="1.20.1070.10">
    <property type="entry name" value="Rhodopsin 7-helix transmembrane proteins"/>
    <property type="match status" value="2"/>
</dbReference>
<feature type="transmembrane region" description="Helical" evidence="5">
    <location>
        <begin position="24"/>
        <end position="47"/>
    </location>
</feature>
<dbReference type="InterPro" id="IPR017452">
    <property type="entry name" value="GPCR_Rhodpsn_7TM"/>
</dbReference>
<feature type="transmembrane region" description="Helical" evidence="5">
    <location>
        <begin position="59"/>
        <end position="77"/>
    </location>
</feature>
<comment type="subcellular location">
    <subcellularLocation>
        <location evidence="1">Membrane</location>
    </subcellularLocation>
</comment>
<feature type="transmembrane region" description="Helical" evidence="5">
    <location>
        <begin position="290"/>
        <end position="312"/>
    </location>
</feature>
<dbReference type="Proteomes" id="UP000663845">
    <property type="component" value="Unassembled WGS sequence"/>
</dbReference>